<dbReference type="EMBL" id="JAGTPX010000041">
    <property type="protein sequence ID" value="MBR8672436.1"/>
    <property type="molecule type" value="Genomic_DNA"/>
</dbReference>
<evidence type="ECO:0008006" key="5">
    <source>
        <dbReference type="Google" id="ProtNLM"/>
    </source>
</evidence>
<keyword evidence="4" id="KW-1185">Reference proteome</keyword>
<name>A0A0J1I6M4_NIACI</name>
<proteinExistence type="predicted"/>
<feature type="coiled-coil region" evidence="1">
    <location>
        <begin position="225"/>
        <end position="256"/>
    </location>
</feature>
<accession>A0A0J1I6M4</accession>
<sequence>MTFTLLKAIDEYKNDPESVYQTWFINNNDRLKAFRTIKNAIKVVIKEIENNTFPCDFKGSSLEVAISAIAEQKQIFEGAAHAFYWKPKLRIPDIYENEDNKKAFGQFLKETLLYNQEKQLIYNIMKLQEKNIKGLGPAVGNILYFLHPTIFPPFNTSIVKGFNMIFKQKIKLGSWEDYLTMREIMMEYNNNHNLVLSKDLGALAGLLYEIGSGRQVIQENHTLLLQDIDKVNKKLKKRHEEIQKELAEENEHTEMQYYLAKIGTTLGYNVWIAKNDHKREWKGYKLGNFSIPHLNLETISSAVSETISFIDVLWLNGENKVIGAFEVEKSTSIYSGILRLQDLSMSFNNDKSRFYLIAPNKRKKEIKAQLLRPSFQHDSMCKISYILFSDLREDCEAMCKFGVNISVLDKISN</sequence>
<evidence type="ECO:0000256" key="1">
    <source>
        <dbReference type="SAM" id="Coils"/>
    </source>
</evidence>
<reference evidence="3" key="2">
    <citation type="submission" date="2021-04" db="EMBL/GenBank/DDBJ databases">
        <title>Genomic analysis of electroactive and textile dye degrading Bacillus circulans strain: DC10 isolated from constructed wetland-microbial fuel cells treating textile dye wastewaters.</title>
        <authorList>
            <person name="Patel D.U."/>
            <person name="Desai C.R."/>
        </authorList>
    </citation>
    <scope>NUCLEOTIDE SEQUENCE</scope>
    <source>
        <strain evidence="3">DC10</strain>
    </source>
</reference>
<dbReference type="RefSeq" id="WP_016204448.1">
    <property type="nucleotide sequence ID" value="NZ_JAGTPX020000007.1"/>
</dbReference>
<dbReference type="PATRIC" id="fig|1397.4.peg.3745"/>
<gene>
    <name evidence="2" type="ORF">ABW02_23105</name>
    <name evidence="3" type="ORF">KD144_23155</name>
</gene>
<reference evidence="2 4" key="1">
    <citation type="submission" date="2015-05" db="EMBL/GenBank/DDBJ databases">
        <title>Whole genome sequence and identification of bacterial endophytes from Costus igneus.</title>
        <authorList>
            <person name="Lee Y.P."/>
            <person name="Gan H.M."/>
            <person name="Eng W."/>
            <person name="Wheatley M.S."/>
            <person name="Caraballo A."/>
            <person name="Polter S."/>
            <person name="Savka M.A."/>
            <person name="Hudson A.O."/>
        </authorList>
    </citation>
    <scope>NUCLEOTIDE SEQUENCE [LARGE SCALE GENOMIC DNA]</scope>
    <source>
        <strain evidence="2 4">RIT379</strain>
    </source>
</reference>
<keyword evidence="1" id="KW-0175">Coiled coil</keyword>
<evidence type="ECO:0000313" key="2">
    <source>
        <dbReference type="EMBL" id="KLV21567.1"/>
    </source>
</evidence>
<evidence type="ECO:0000313" key="4">
    <source>
        <dbReference type="Proteomes" id="UP000036045"/>
    </source>
</evidence>
<protein>
    <recommendedName>
        <fullName evidence="5">Type II restriction enzyme</fullName>
    </recommendedName>
</protein>
<organism evidence="2 4">
    <name type="scientific">Niallia circulans</name>
    <name type="common">Bacillus circulans</name>
    <dbReference type="NCBI Taxonomy" id="1397"/>
    <lineage>
        <taxon>Bacteria</taxon>
        <taxon>Bacillati</taxon>
        <taxon>Bacillota</taxon>
        <taxon>Bacilli</taxon>
        <taxon>Bacillales</taxon>
        <taxon>Bacillaceae</taxon>
        <taxon>Niallia</taxon>
    </lineage>
</organism>
<dbReference type="AlphaFoldDB" id="A0A0J1I6M4"/>
<dbReference type="Proteomes" id="UP000036045">
    <property type="component" value="Unassembled WGS sequence"/>
</dbReference>
<dbReference type="OrthoDB" id="6807706at2"/>
<dbReference type="EMBL" id="LDPH01000037">
    <property type="protein sequence ID" value="KLV21567.1"/>
    <property type="molecule type" value="Genomic_DNA"/>
</dbReference>
<comment type="caution">
    <text evidence="2">The sequence shown here is derived from an EMBL/GenBank/DDBJ whole genome shotgun (WGS) entry which is preliminary data.</text>
</comment>
<evidence type="ECO:0000313" key="3">
    <source>
        <dbReference type="EMBL" id="MBR8672436.1"/>
    </source>
</evidence>